<reference evidence="1" key="2">
    <citation type="submission" date="2014-07" db="EMBL/GenBank/DDBJ databases">
        <title>Initial genome analysis of the psychrotolerant acidophile Acidithiobacillus ferrivorans CF27: insights into iron and sulfur oxidation pathways and into biofilm formation.</title>
        <authorList>
            <person name="Talla E."/>
            <person name="Hedrich S."/>
            <person name="Mangenot S."/>
            <person name="Ji B."/>
            <person name="Johnson D.B."/>
            <person name="Barbe V."/>
            <person name="Bonnefoy V."/>
        </authorList>
    </citation>
    <scope>NUCLEOTIDE SEQUENCE [LARGE SCALE GENOMIC DNA]</scope>
    <source>
        <strain evidence="1">CF27</strain>
    </source>
</reference>
<protein>
    <submittedName>
        <fullName evidence="1">Uncharacterized protein</fullName>
    </submittedName>
</protein>
<gene>
    <name evidence="1" type="ORF">AFERRI_30334</name>
</gene>
<reference evidence="1" key="1">
    <citation type="submission" date="2014-03" db="EMBL/GenBank/DDBJ databases">
        <authorList>
            <person name="Genoscope - CEA"/>
        </authorList>
    </citation>
    <scope>NUCLEOTIDE SEQUENCE [LARGE SCALE GENOMIC DNA]</scope>
    <source>
        <strain evidence="1">CF27</strain>
    </source>
</reference>
<accession>A0A060USB3</accession>
<evidence type="ECO:0000313" key="1">
    <source>
        <dbReference type="EMBL" id="CDQ09688.1"/>
    </source>
</evidence>
<comment type="caution">
    <text evidence="1">The sequence shown here is derived from an EMBL/GenBank/DDBJ whole genome shotgun (WGS) entry which is preliminary data.</text>
</comment>
<sequence>MQIFRQAELWNDFRVATALAKVVAIVFGYHPVTDLHGLIVATWLDIVLWRNTCGFPRTIHLPEKGGHKLLFGNKTQIGVTVLTNCTLKKNHIGTVGTGKCFHRHLLQVSTGSDTGHIRTGYCYMTGAIPEVPFTNNIAEQARRMILRRSNGYNLFNAIKR</sequence>
<organism evidence="1">
    <name type="scientific">Acidithiobacillus ferrivorans</name>
    <dbReference type="NCBI Taxonomy" id="160808"/>
    <lineage>
        <taxon>Bacteria</taxon>
        <taxon>Pseudomonadati</taxon>
        <taxon>Pseudomonadota</taxon>
        <taxon>Acidithiobacillia</taxon>
        <taxon>Acidithiobacillales</taxon>
        <taxon>Acidithiobacillaceae</taxon>
        <taxon>Acidithiobacillus</taxon>
    </lineage>
</organism>
<dbReference type="EMBL" id="CCCS020000023">
    <property type="protein sequence ID" value="CDQ09688.1"/>
    <property type="molecule type" value="Genomic_DNA"/>
</dbReference>
<dbReference type="AlphaFoldDB" id="A0A060USB3"/>
<name>A0A060USB3_9PROT</name>
<proteinExistence type="predicted"/>